<dbReference type="Proteomes" id="UP000317155">
    <property type="component" value="Unassembled WGS sequence"/>
</dbReference>
<dbReference type="EMBL" id="VJVV01000003">
    <property type="protein sequence ID" value="TRO82636.1"/>
    <property type="molecule type" value="Genomic_DNA"/>
</dbReference>
<dbReference type="OrthoDB" id="9788155at2"/>
<dbReference type="AlphaFoldDB" id="A0A550JHF5"/>
<dbReference type="PANTHER" id="PTHR40572">
    <property type="entry name" value="PROTEIN BAX"/>
    <property type="match status" value="1"/>
</dbReference>
<keyword evidence="1" id="KW-0732">Signal</keyword>
<reference evidence="3 4" key="1">
    <citation type="submission" date="2019-07" db="EMBL/GenBank/DDBJ databases">
        <title>Insights of Desulfuromonas acetexigens electromicrobiology.</title>
        <authorList>
            <person name="Katuri K."/>
            <person name="Sapireddy V."/>
            <person name="Shaw D.R."/>
            <person name="Saikaly P."/>
        </authorList>
    </citation>
    <scope>NUCLEOTIDE SEQUENCE [LARGE SCALE GENOMIC DNA]</scope>
    <source>
        <strain evidence="3 4">2873</strain>
    </source>
</reference>
<dbReference type="PANTHER" id="PTHR40572:SF1">
    <property type="entry name" value="PROTEIN BAX"/>
    <property type="match status" value="1"/>
</dbReference>
<proteinExistence type="predicted"/>
<feature type="domain" description="Mannosyl-glycoprotein endo-beta-N-acetylglucosamidase-like" evidence="2">
    <location>
        <begin position="161"/>
        <end position="285"/>
    </location>
</feature>
<sequence length="327" mass="36838">MRKMMKKLSLALLFIPLISSSALAPQPEVIRPLPILSDRPSSHVELEALFSRHNYEWSTLDEGIPSIFLEGLPDDLHRISQVDRKKAVFFLSLLPVVLRVNEEIRAQKDTLETLLERYDQGQTLSAVERARLTAIAGEYKVDADPLSNERARRTLLSRVDTLPASLVLAQAATESAYGTSRFARLGNNLFGEWTFIPGTGIVPRNRQPGRTHEVRSFASIYESVSSYMKNINTHRAYQTLRELRVKLRAEGKPLRGEYLAEGLSRYSEQGQAYVRKIKSVIRSNRLQRLTSVIFRPEAQPAEEAIMTAGLFSSAQGSSRWSGSRLDP</sequence>
<gene>
    <name evidence="3" type="ORF">FL622_05470</name>
</gene>
<feature type="signal peptide" evidence="1">
    <location>
        <begin position="1"/>
        <end position="24"/>
    </location>
</feature>
<feature type="chain" id="PRO_5021766965" description="Mannosyl-glycoprotein endo-beta-N-acetylglucosamidase-like domain-containing protein" evidence="1">
    <location>
        <begin position="25"/>
        <end position="327"/>
    </location>
</feature>
<evidence type="ECO:0000259" key="2">
    <source>
        <dbReference type="Pfam" id="PF01832"/>
    </source>
</evidence>
<dbReference type="InterPro" id="IPR002901">
    <property type="entry name" value="MGlyc_endo_b_GlcNAc-like_dom"/>
</dbReference>
<accession>A0A550JHF5</accession>
<name>A0A550JHF5_9BACT</name>
<dbReference type="Pfam" id="PF01832">
    <property type="entry name" value="Glucosaminidase"/>
    <property type="match status" value="1"/>
</dbReference>
<comment type="caution">
    <text evidence="3">The sequence shown here is derived from an EMBL/GenBank/DDBJ whole genome shotgun (WGS) entry which is preliminary data.</text>
</comment>
<evidence type="ECO:0000313" key="3">
    <source>
        <dbReference type="EMBL" id="TRO82636.1"/>
    </source>
</evidence>
<organism evidence="3 4">
    <name type="scientific">Trichloromonas acetexigens</name>
    <dbReference type="NCBI Taxonomy" id="38815"/>
    <lineage>
        <taxon>Bacteria</taxon>
        <taxon>Pseudomonadati</taxon>
        <taxon>Thermodesulfobacteriota</taxon>
        <taxon>Desulfuromonadia</taxon>
        <taxon>Desulfuromonadales</taxon>
        <taxon>Trichloromonadaceae</taxon>
        <taxon>Trichloromonas</taxon>
    </lineage>
</organism>
<evidence type="ECO:0000313" key="4">
    <source>
        <dbReference type="Proteomes" id="UP000317155"/>
    </source>
</evidence>
<dbReference type="RefSeq" id="WP_092056820.1">
    <property type="nucleotide sequence ID" value="NZ_FOJJ01000023.1"/>
</dbReference>
<dbReference type="GO" id="GO:0004040">
    <property type="term" value="F:amidase activity"/>
    <property type="evidence" value="ECO:0007669"/>
    <property type="project" value="InterPro"/>
</dbReference>
<evidence type="ECO:0000256" key="1">
    <source>
        <dbReference type="SAM" id="SignalP"/>
    </source>
</evidence>
<protein>
    <recommendedName>
        <fullName evidence="2">Mannosyl-glycoprotein endo-beta-N-acetylglucosamidase-like domain-containing protein</fullName>
    </recommendedName>
</protein>
<keyword evidence="4" id="KW-1185">Reference proteome</keyword>
<dbReference type="InterPro" id="IPR053195">
    <property type="entry name" value="Bax-like"/>
</dbReference>
<dbReference type="Gene3D" id="1.10.530.10">
    <property type="match status" value="1"/>
</dbReference>